<dbReference type="Gene3D" id="1.20.1250.20">
    <property type="entry name" value="MFS general substrate transporter like domains"/>
    <property type="match status" value="1"/>
</dbReference>
<comment type="subcellular location">
    <subcellularLocation>
        <location evidence="1">Membrane</location>
        <topology evidence="1">Multi-pass membrane protein</topology>
    </subcellularLocation>
</comment>
<dbReference type="AlphaFoldDB" id="A0AAV7ASE8"/>
<evidence type="ECO:0000259" key="6">
    <source>
        <dbReference type="PROSITE" id="PS50850"/>
    </source>
</evidence>
<dbReference type="Proteomes" id="UP000824782">
    <property type="component" value="Unassembled WGS sequence"/>
</dbReference>
<feature type="transmembrane region" description="Helical" evidence="5">
    <location>
        <begin position="143"/>
        <end position="164"/>
    </location>
</feature>
<dbReference type="InterPro" id="IPR020846">
    <property type="entry name" value="MFS_dom"/>
</dbReference>
<evidence type="ECO:0000256" key="1">
    <source>
        <dbReference type="ARBA" id="ARBA00004141"/>
    </source>
</evidence>
<feature type="transmembrane region" description="Helical" evidence="5">
    <location>
        <begin position="463"/>
        <end position="483"/>
    </location>
</feature>
<feature type="transmembrane region" description="Helical" evidence="5">
    <location>
        <begin position="170"/>
        <end position="189"/>
    </location>
</feature>
<dbReference type="InterPro" id="IPR036259">
    <property type="entry name" value="MFS_trans_sf"/>
</dbReference>
<comment type="caution">
    <text evidence="7">The sequence shown here is derived from an EMBL/GenBank/DDBJ whole genome shotgun (WGS) entry which is preliminary data.</text>
</comment>
<keyword evidence="2 5" id="KW-0812">Transmembrane</keyword>
<dbReference type="InterPro" id="IPR011701">
    <property type="entry name" value="MFS"/>
</dbReference>
<reference evidence="7" key="1">
    <citation type="thesis" date="2020" institute="ProQuest LLC" country="789 East Eisenhower Parkway, Ann Arbor, MI, USA">
        <title>Comparative Genomics and Chromosome Evolution.</title>
        <authorList>
            <person name="Mudd A.B."/>
        </authorList>
    </citation>
    <scope>NUCLEOTIDE SEQUENCE</scope>
    <source>
        <strain evidence="7">237g6f4</strain>
        <tissue evidence="7">Blood</tissue>
    </source>
</reference>
<keyword evidence="8" id="KW-1185">Reference proteome</keyword>
<feature type="transmembrane region" description="Helical" evidence="5">
    <location>
        <begin position="375"/>
        <end position="394"/>
    </location>
</feature>
<evidence type="ECO:0000256" key="5">
    <source>
        <dbReference type="SAM" id="Phobius"/>
    </source>
</evidence>
<dbReference type="FunFam" id="1.20.1250.20:FF:000023">
    <property type="entry name" value="Solute carrier family 22 member 6"/>
    <property type="match status" value="1"/>
</dbReference>
<dbReference type="Pfam" id="PF07690">
    <property type="entry name" value="MFS_1"/>
    <property type="match status" value="1"/>
</dbReference>
<evidence type="ECO:0000313" key="7">
    <source>
        <dbReference type="EMBL" id="KAG8564067.1"/>
    </source>
</evidence>
<dbReference type="SUPFAM" id="SSF103473">
    <property type="entry name" value="MFS general substrate transporter"/>
    <property type="match status" value="1"/>
</dbReference>
<feature type="transmembrane region" description="Helical" evidence="5">
    <location>
        <begin position="400"/>
        <end position="424"/>
    </location>
</feature>
<accession>A0AAV7ASE8</accession>
<dbReference type="EMBL" id="WNYA01000007">
    <property type="protein sequence ID" value="KAG8564067.1"/>
    <property type="molecule type" value="Genomic_DNA"/>
</dbReference>
<feature type="transmembrane region" description="Helical" evidence="5">
    <location>
        <begin position="201"/>
        <end position="223"/>
    </location>
</feature>
<evidence type="ECO:0000256" key="3">
    <source>
        <dbReference type="ARBA" id="ARBA00022989"/>
    </source>
</evidence>
<protein>
    <recommendedName>
        <fullName evidence="6">Major facilitator superfamily (MFS) profile domain-containing protein</fullName>
    </recommendedName>
</protein>
<dbReference type="GO" id="GO:0016020">
    <property type="term" value="C:membrane"/>
    <property type="evidence" value="ECO:0007669"/>
    <property type="project" value="UniProtKB-SubCell"/>
</dbReference>
<proteinExistence type="predicted"/>
<feature type="transmembrane region" description="Helical" evidence="5">
    <location>
        <begin position="317"/>
        <end position="336"/>
    </location>
</feature>
<dbReference type="GO" id="GO:0022857">
    <property type="term" value="F:transmembrane transporter activity"/>
    <property type="evidence" value="ECO:0007669"/>
    <property type="project" value="InterPro"/>
</dbReference>
<evidence type="ECO:0000256" key="2">
    <source>
        <dbReference type="ARBA" id="ARBA00022692"/>
    </source>
</evidence>
<evidence type="ECO:0000313" key="8">
    <source>
        <dbReference type="Proteomes" id="UP000824782"/>
    </source>
</evidence>
<feature type="transmembrane region" description="Helical" evidence="5">
    <location>
        <begin position="21"/>
        <end position="42"/>
    </location>
</feature>
<dbReference type="PROSITE" id="PS50850">
    <property type="entry name" value="MFS"/>
    <property type="match status" value="1"/>
</dbReference>
<feature type="domain" description="Major facilitator superfamily (MFS) profile" evidence="6">
    <location>
        <begin position="32"/>
        <end position="488"/>
    </location>
</feature>
<sequence>MPKSVITLRDALEKDKLCSPFQLTAVCILSTPLFLASIHNIIQIFTAAVPPYHCQSNITLEKSYLPQDSCTRYISPLSNDTEPCLQGERTYDLSLFTSTIISEWDLVCEREWMKELAQSTYMAGVLVGAIVHGSLADRFGRRTVILGCLLQIASMGTAAAFSPNFASYCFFRFMTGMGICGLIINDLGLTMEWIPKKYRPFVTIIQGTCLTIGQLILPGMAYAVPDWRWLQLSLSLPFLIFPIIIWWVPESYRWLAIKRRSQQALHNLNRVARMNGEKDGTFVTLEMLTHENEKNPKKASFKSTPLGLFRTPAMRRLTISLSMSWFSSSFSFFAIAMDIQRFGFSLYLLQVISGSSDIPIRILSTIIAAYVGRRFAVSLSLLFSGVFILCSLAIPSDLIVLQLSITLLAKGLLGSSIVCGYLYTAELFPTELRQTGIGFTNMMMRLGAVVAPLAMMTKAYAPFLPLVIFGIAPILCGLPLLWLPETLNSHLLDTVEEVEARGQNSTCKKKKELEYETKL</sequence>
<gene>
    <name evidence="7" type="ORF">GDO81_016312</name>
</gene>
<keyword evidence="4 5" id="KW-0472">Membrane</keyword>
<name>A0AAV7ASE8_ENGPU</name>
<keyword evidence="3 5" id="KW-1133">Transmembrane helix</keyword>
<organism evidence="7 8">
    <name type="scientific">Engystomops pustulosus</name>
    <name type="common">Tungara frog</name>
    <name type="synonym">Physalaemus pustulosus</name>
    <dbReference type="NCBI Taxonomy" id="76066"/>
    <lineage>
        <taxon>Eukaryota</taxon>
        <taxon>Metazoa</taxon>
        <taxon>Chordata</taxon>
        <taxon>Craniata</taxon>
        <taxon>Vertebrata</taxon>
        <taxon>Euteleostomi</taxon>
        <taxon>Amphibia</taxon>
        <taxon>Batrachia</taxon>
        <taxon>Anura</taxon>
        <taxon>Neobatrachia</taxon>
        <taxon>Hyloidea</taxon>
        <taxon>Leptodactylidae</taxon>
        <taxon>Leiuperinae</taxon>
        <taxon>Engystomops</taxon>
    </lineage>
</organism>
<dbReference type="PANTHER" id="PTHR24064">
    <property type="entry name" value="SOLUTE CARRIER FAMILY 22 MEMBER"/>
    <property type="match status" value="1"/>
</dbReference>
<feature type="transmembrane region" description="Helical" evidence="5">
    <location>
        <begin position="436"/>
        <end position="457"/>
    </location>
</feature>
<evidence type="ECO:0000256" key="4">
    <source>
        <dbReference type="ARBA" id="ARBA00023136"/>
    </source>
</evidence>
<feature type="transmembrane region" description="Helical" evidence="5">
    <location>
        <begin position="229"/>
        <end position="249"/>
    </location>
</feature>